<dbReference type="InterPro" id="IPR002371">
    <property type="entry name" value="FlgK"/>
</dbReference>
<dbReference type="GO" id="GO:0005198">
    <property type="term" value="F:structural molecule activity"/>
    <property type="evidence" value="ECO:0007669"/>
    <property type="project" value="UniProtKB-UniRule"/>
</dbReference>
<name>A0A940WXG5_9BACI</name>
<organism evidence="11 12">
    <name type="scientific">Halalkalibacter suaedae</name>
    <dbReference type="NCBI Taxonomy" id="2822140"/>
    <lineage>
        <taxon>Bacteria</taxon>
        <taxon>Bacillati</taxon>
        <taxon>Bacillota</taxon>
        <taxon>Bacilli</taxon>
        <taxon>Bacillales</taxon>
        <taxon>Bacillaceae</taxon>
        <taxon>Halalkalibacter</taxon>
    </lineage>
</organism>
<keyword evidence="12" id="KW-1185">Reference proteome</keyword>
<dbReference type="Pfam" id="PF22638">
    <property type="entry name" value="FlgK_D1"/>
    <property type="match status" value="1"/>
</dbReference>
<keyword evidence="11" id="KW-0969">Cilium</keyword>
<gene>
    <name evidence="7 11" type="primary">flgK</name>
    <name evidence="11" type="ORF">J7W16_02770</name>
</gene>
<dbReference type="AlphaFoldDB" id="A0A940WXG5"/>
<evidence type="ECO:0000256" key="6">
    <source>
        <dbReference type="ARBA" id="ARBA00023143"/>
    </source>
</evidence>
<keyword evidence="11" id="KW-0966">Cell projection</keyword>
<comment type="subcellular location">
    <subcellularLocation>
        <location evidence="1 7">Bacterial flagellum</location>
    </subcellularLocation>
    <subcellularLocation>
        <location evidence="2 7">Secreted</location>
    </subcellularLocation>
</comment>
<feature type="domain" description="Flagellar hook-associated protein FlgK helical" evidence="10">
    <location>
        <begin position="102"/>
        <end position="390"/>
    </location>
</feature>
<evidence type="ECO:0000256" key="4">
    <source>
        <dbReference type="ARBA" id="ARBA00016244"/>
    </source>
</evidence>
<evidence type="ECO:0000256" key="3">
    <source>
        <dbReference type="ARBA" id="ARBA00009677"/>
    </source>
</evidence>
<keyword evidence="5 7" id="KW-0964">Secreted</keyword>
<dbReference type="SUPFAM" id="SSF64518">
    <property type="entry name" value="Phase 1 flagellin"/>
    <property type="match status" value="1"/>
</dbReference>
<comment type="similarity">
    <text evidence="3 7">Belongs to the flagella basal body rod proteins family.</text>
</comment>
<evidence type="ECO:0000256" key="7">
    <source>
        <dbReference type="RuleBase" id="RU362065"/>
    </source>
</evidence>
<dbReference type="PRINTS" id="PR01005">
    <property type="entry name" value="FLGHOOKAP1"/>
</dbReference>
<feature type="domain" description="Flagellar basal body rod protein N-terminal" evidence="8">
    <location>
        <begin position="8"/>
        <end position="37"/>
    </location>
</feature>
<dbReference type="InterPro" id="IPR001444">
    <property type="entry name" value="Flag_bb_rod_N"/>
</dbReference>
<dbReference type="Pfam" id="PF06429">
    <property type="entry name" value="Flg_bbr_C"/>
    <property type="match status" value="1"/>
</dbReference>
<evidence type="ECO:0000259" key="8">
    <source>
        <dbReference type="Pfam" id="PF00460"/>
    </source>
</evidence>
<dbReference type="Pfam" id="PF00460">
    <property type="entry name" value="Flg_bb_rod"/>
    <property type="match status" value="1"/>
</dbReference>
<dbReference type="RefSeq" id="WP_210595646.1">
    <property type="nucleotide sequence ID" value="NZ_JAGKSQ010000001.1"/>
</dbReference>
<comment type="caution">
    <text evidence="11">The sequence shown here is derived from an EMBL/GenBank/DDBJ whole genome shotgun (WGS) entry which is preliminary data.</text>
</comment>
<keyword evidence="11" id="KW-0282">Flagellum</keyword>
<dbReference type="NCBIfam" id="TIGR02492">
    <property type="entry name" value="flgK_ends"/>
    <property type="match status" value="1"/>
</dbReference>
<dbReference type="GO" id="GO:0009424">
    <property type="term" value="C:bacterial-type flagellum hook"/>
    <property type="evidence" value="ECO:0007669"/>
    <property type="project" value="UniProtKB-UniRule"/>
</dbReference>
<proteinExistence type="inferred from homology"/>
<dbReference type="GO" id="GO:0044780">
    <property type="term" value="P:bacterial-type flagellum assembly"/>
    <property type="evidence" value="ECO:0007669"/>
    <property type="project" value="InterPro"/>
</dbReference>
<sequence length="588" mass="64478">MQSTFHGLETARRAMMTQQSALHTTGHNIANANTEGYSRQRVNFKTTEPYPGVGLNAPKMPGQIGTGVKADSIQRVRDQFLDIQYRNENNKQAYWDSRHVSLEKMEDILNEPSEEGLNNQINLFWTSLQDLTVDPEDSGARSVVRQRAVAVAETFNYMHDSLATIQNDYKNEINVTNAEVNSLLSQLDSINAQVRAVEPNGYVTNDLYDQQDSILGQLSRIINIKADREKSGGNANPSAEGAVTVTLIDDAGQPYMNQLTGQPLKLVDGTGAAAYKELSMEFANDQTAVNKFAFVDSEPTVVVDANGNTTNQVNEYTIDLEKMPRGEMKALVEAHGYLDASNQVKGVFPDILKELNGIAEVFATEMNNVHNIGFTLPNSNGEVKIGGDLFDLSAVTAGVGAAKAIKLDATVRASLDNIAAAGVSIDQIVSEEKKQEYKDLLAASPRDYAQIQAFLNESDPANPDYKVNFINGNWAAFSGDGSNAKRLADIKDTSLQFNNDTGTISSYYQGVIGDMAVNTQEALRMTNSSEALKESIDFRRQSVSNVSVDEEMTMMIQYQHAYNAAARNITMVDEMLDRIINNMGVVGR</sequence>
<evidence type="ECO:0000256" key="2">
    <source>
        <dbReference type="ARBA" id="ARBA00004613"/>
    </source>
</evidence>
<protein>
    <recommendedName>
        <fullName evidence="4 7">Flagellar hook-associated protein 1</fullName>
        <shortName evidence="7">HAP1</shortName>
    </recommendedName>
</protein>
<dbReference type="Proteomes" id="UP000678228">
    <property type="component" value="Unassembled WGS sequence"/>
</dbReference>
<dbReference type="GO" id="GO:0005576">
    <property type="term" value="C:extracellular region"/>
    <property type="evidence" value="ECO:0007669"/>
    <property type="project" value="UniProtKB-SubCell"/>
</dbReference>
<keyword evidence="6 7" id="KW-0975">Bacterial flagellum</keyword>
<dbReference type="PANTHER" id="PTHR30033:SF1">
    <property type="entry name" value="FLAGELLAR HOOK-ASSOCIATED PROTEIN 1"/>
    <property type="match status" value="1"/>
</dbReference>
<evidence type="ECO:0000256" key="5">
    <source>
        <dbReference type="ARBA" id="ARBA00022525"/>
    </source>
</evidence>
<evidence type="ECO:0000313" key="12">
    <source>
        <dbReference type="Proteomes" id="UP000678228"/>
    </source>
</evidence>
<evidence type="ECO:0000259" key="10">
    <source>
        <dbReference type="Pfam" id="PF22638"/>
    </source>
</evidence>
<evidence type="ECO:0000313" key="11">
    <source>
        <dbReference type="EMBL" id="MBP3950040.1"/>
    </source>
</evidence>
<dbReference type="PANTHER" id="PTHR30033">
    <property type="entry name" value="FLAGELLAR HOOK-ASSOCIATED PROTEIN 1"/>
    <property type="match status" value="1"/>
</dbReference>
<reference evidence="11" key="1">
    <citation type="submission" date="2021-03" db="EMBL/GenBank/DDBJ databases">
        <title>Bacillus suaedae sp. nov., isolated from Suaeda aralocaspica.</title>
        <authorList>
            <person name="Lei R.F.R."/>
        </authorList>
    </citation>
    <scope>NUCLEOTIDE SEQUENCE</scope>
    <source>
        <strain evidence="11">YZJH907-2</strain>
    </source>
</reference>
<evidence type="ECO:0000256" key="1">
    <source>
        <dbReference type="ARBA" id="ARBA00004365"/>
    </source>
</evidence>
<dbReference type="InterPro" id="IPR010930">
    <property type="entry name" value="Flg_bb/hook_C_dom"/>
</dbReference>
<feature type="domain" description="Flagellar basal-body/hook protein C-terminal" evidence="9">
    <location>
        <begin position="543"/>
        <end position="581"/>
    </location>
</feature>
<dbReference type="InterPro" id="IPR053927">
    <property type="entry name" value="FlgK_helical"/>
</dbReference>
<dbReference type="EMBL" id="JAGKSQ010000001">
    <property type="protein sequence ID" value="MBP3950040.1"/>
    <property type="molecule type" value="Genomic_DNA"/>
</dbReference>
<evidence type="ECO:0000259" key="9">
    <source>
        <dbReference type="Pfam" id="PF06429"/>
    </source>
</evidence>
<accession>A0A940WXG5</accession>